<name>A0A267MM50_9FIRM</name>
<organism evidence="13 14">
    <name type="scientific">Anaeromicrobium sediminis</name>
    <dbReference type="NCBI Taxonomy" id="1478221"/>
    <lineage>
        <taxon>Bacteria</taxon>
        <taxon>Bacillati</taxon>
        <taxon>Bacillota</taxon>
        <taxon>Clostridia</taxon>
        <taxon>Peptostreptococcales</taxon>
        <taxon>Thermotaleaceae</taxon>
        <taxon>Anaeromicrobium</taxon>
    </lineage>
</organism>
<feature type="active site" description="Nucleophile" evidence="11">
    <location>
        <position position="247"/>
    </location>
</feature>
<comment type="similarity">
    <text evidence="3 11">Belongs to the CarA family.</text>
</comment>
<dbReference type="RefSeq" id="WP_095131140.1">
    <property type="nucleotide sequence ID" value="NZ_NIBG01000002.1"/>
</dbReference>
<dbReference type="InterPro" id="IPR029062">
    <property type="entry name" value="Class_I_gatase-like"/>
</dbReference>
<dbReference type="PRINTS" id="PR00099">
    <property type="entry name" value="CPSGATASE"/>
</dbReference>
<feature type="binding site" evidence="11">
    <location>
        <position position="222"/>
    </location>
    <ligand>
        <name>L-glutamine</name>
        <dbReference type="ChEBI" id="CHEBI:58359"/>
    </ligand>
</feature>
<comment type="pathway">
    <text evidence="2 11">Amino-acid biosynthesis; L-arginine biosynthesis; carbamoyl phosphate from bicarbonate: step 1/1.</text>
</comment>
<dbReference type="PRINTS" id="PR00097">
    <property type="entry name" value="ANTSNTHASEII"/>
</dbReference>
<accession>A0A267MM50</accession>
<evidence type="ECO:0000313" key="14">
    <source>
        <dbReference type="Proteomes" id="UP000216024"/>
    </source>
</evidence>
<dbReference type="InterPro" id="IPR036480">
    <property type="entry name" value="CarbP_synth_ssu_N_sf"/>
</dbReference>
<evidence type="ECO:0000256" key="8">
    <source>
        <dbReference type="ARBA" id="ARBA00022975"/>
    </source>
</evidence>
<reference evidence="13 14" key="1">
    <citation type="submission" date="2017-06" db="EMBL/GenBank/DDBJ databases">
        <title>Draft genome sequence of anaerobic fermentative bacterium Anaeromicrobium sediminis DY2726D isolated from West Pacific Ocean sediments.</title>
        <authorList>
            <person name="Zeng X."/>
        </authorList>
    </citation>
    <scope>NUCLEOTIDE SEQUENCE [LARGE SCALE GENOMIC DNA]</scope>
    <source>
        <strain evidence="13 14">DY2726D</strain>
    </source>
</reference>
<sequence>MKASILLEDGTILEGISFGSKKTIVGEIVFNTGMTGYEEILTDPSYAGQVVVMTYPLIGNYGINLEDKESEKVQPKALIVKEYINHPSNYRSIKNLDEYLEENNILGVSNVDTRMLTKKIREKGVMKCLITTETISSFMKEQLDNYTFPKDIVSKVSIKDKKIIENKNSTINIGLVDFGVKKSIVDKLVENGCNVTIYPHNTKASEILEDNLDGLFLSNGPGDPKDLDNVIENIKNLIGKMPLYGICLGHQLLALVLGADTYKLKYGHRGSNHPVMNLLNNKVIISSQNHGYAVDEKSLTNEMEITYKNLNDDTIEGFMVKDKFIKSVQFHPEAGPGPVDGNVIIKEWIDEIKNLA</sequence>
<feature type="binding site" evidence="11">
    <location>
        <position position="251"/>
    </location>
    <ligand>
        <name>L-glutamine</name>
        <dbReference type="ChEBI" id="CHEBI:58359"/>
    </ligand>
</feature>
<feature type="binding site" evidence="11">
    <location>
        <position position="289"/>
    </location>
    <ligand>
        <name>L-glutamine</name>
        <dbReference type="ChEBI" id="CHEBI:58359"/>
    </ligand>
</feature>
<keyword evidence="5 11" id="KW-0547">Nucleotide-binding</keyword>
<proteinExistence type="inferred from homology"/>
<feature type="binding site" evidence="11">
    <location>
        <position position="291"/>
    </location>
    <ligand>
        <name>L-glutamine</name>
        <dbReference type="ChEBI" id="CHEBI:58359"/>
    </ligand>
</feature>
<evidence type="ECO:0000256" key="5">
    <source>
        <dbReference type="ARBA" id="ARBA00022741"/>
    </source>
</evidence>
<dbReference type="InterPro" id="IPR035686">
    <property type="entry name" value="CPSase_GATase1"/>
</dbReference>
<dbReference type="PRINTS" id="PR00096">
    <property type="entry name" value="GATASE"/>
</dbReference>
<dbReference type="NCBIfam" id="TIGR01368">
    <property type="entry name" value="CPSaseIIsmall"/>
    <property type="match status" value="1"/>
</dbReference>
<comment type="function">
    <text evidence="11">Small subunit of the glutamine-dependent carbamoyl phosphate synthetase (CPSase). CPSase catalyzes the formation of carbamoyl phosphate from the ammonia moiety of glutamine, carbonate, and phosphate donated by ATP, constituting the first step of 2 biosynthetic pathways, one leading to arginine and/or urea and the other to pyrimidine nucleotides. The small subunit (glutamine amidotransferase) binds and cleaves glutamine to supply the large subunit with the substrate ammonia.</text>
</comment>
<dbReference type="CDD" id="cd01744">
    <property type="entry name" value="GATase1_CPSase"/>
    <property type="match status" value="1"/>
</dbReference>
<keyword evidence="11" id="KW-0055">Arginine biosynthesis</keyword>
<dbReference type="SMART" id="SM01097">
    <property type="entry name" value="CPSase_sm_chain"/>
    <property type="match status" value="1"/>
</dbReference>
<feature type="domain" description="Carbamoyl-phosphate synthase small subunit N-terminal" evidence="12">
    <location>
        <begin position="1"/>
        <end position="131"/>
    </location>
</feature>
<keyword evidence="14" id="KW-1185">Reference proteome</keyword>
<dbReference type="Pfam" id="PF00117">
    <property type="entry name" value="GATase"/>
    <property type="match status" value="1"/>
</dbReference>
<feature type="active site" evidence="11">
    <location>
        <position position="333"/>
    </location>
</feature>
<dbReference type="Pfam" id="PF00988">
    <property type="entry name" value="CPSase_sm_chain"/>
    <property type="match status" value="1"/>
</dbReference>
<comment type="catalytic activity">
    <reaction evidence="9 11">
        <text>hydrogencarbonate + L-glutamine + 2 ATP + H2O = carbamoyl phosphate + L-glutamate + 2 ADP + phosphate + 2 H(+)</text>
        <dbReference type="Rhea" id="RHEA:18633"/>
        <dbReference type="ChEBI" id="CHEBI:15377"/>
        <dbReference type="ChEBI" id="CHEBI:15378"/>
        <dbReference type="ChEBI" id="CHEBI:17544"/>
        <dbReference type="ChEBI" id="CHEBI:29985"/>
        <dbReference type="ChEBI" id="CHEBI:30616"/>
        <dbReference type="ChEBI" id="CHEBI:43474"/>
        <dbReference type="ChEBI" id="CHEBI:58228"/>
        <dbReference type="ChEBI" id="CHEBI:58359"/>
        <dbReference type="ChEBI" id="CHEBI:456216"/>
        <dbReference type="EC" id="6.3.5.5"/>
    </reaction>
</comment>
<dbReference type="InterPro" id="IPR050472">
    <property type="entry name" value="Anth_synth/Amidotransfase"/>
</dbReference>
<dbReference type="EC" id="6.3.5.5" evidence="11"/>
<dbReference type="PROSITE" id="PS51273">
    <property type="entry name" value="GATASE_TYPE_1"/>
    <property type="match status" value="1"/>
</dbReference>
<evidence type="ECO:0000256" key="6">
    <source>
        <dbReference type="ARBA" id="ARBA00022840"/>
    </source>
</evidence>
<keyword evidence="7 11" id="KW-0315">Glutamine amidotransferase</keyword>
<evidence type="ECO:0000256" key="3">
    <source>
        <dbReference type="ARBA" id="ARBA00007800"/>
    </source>
</evidence>
<comment type="catalytic activity">
    <reaction evidence="10 11">
        <text>L-glutamine + H2O = L-glutamate + NH4(+)</text>
        <dbReference type="Rhea" id="RHEA:15889"/>
        <dbReference type="ChEBI" id="CHEBI:15377"/>
        <dbReference type="ChEBI" id="CHEBI:28938"/>
        <dbReference type="ChEBI" id="CHEBI:29985"/>
        <dbReference type="ChEBI" id="CHEBI:58359"/>
    </reaction>
</comment>
<keyword evidence="11" id="KW-0028">Amino-acid biosynthesis</keyword>
<evidence type="ECO:0000259" key="12">
    <source>
        <dbReference type="SMART" id="SM01097"/>
    </source>
</evidence>
<dbReference type="AlphaFoldDB" id="A0A267MM50"/>
<dbReference type="PANTHER" id="PTHR43418:SF7">
    <property type="entry name" value="CARBAMOYL-PHOSPHATE SYNTHASE SMALL CHAIN"/>
    <property type="match status" value="1"/>
</dbReference>
<feature type="binding site" evidence="11">
    <location>
        <position position="248"/>
    </location>
    <ligand>
        <name>L-glutamine</name>
        <dbReference type="ChEBI" id="CHEBI:58359"/>
    </ligand>
</feature>
<dbReference type="SUPFAM" id="SSF52317">
    <property type="entry name" value="Class I glutamine amidotransferase-like"/>
    <property type="match status" value="1"/>
</dbReference>
<gene>
    <name evidence="11" type="primary">carA</name>
    <name evidence="13" type="ORF">CCE28_03770</name>
</gene>
<dbReference type="GO" id="GO:0004088">
    <property type="term" value="F:carbamoyl-phosphate synthase (glutamine-hydrolyzing) activity"/>
    <property type="evidence" value="ECO:0007669"/>
    <property type="project" value="UniProtKB-UniRule"/>
</dbReference>
<dbReference type="GO" id="GO:0006541">
    <property type="term" value="P:glutamine metabolic process"/>
    <property type="evidence" value="ECO:0007669"/>
    <property type="project" value="InterPro"/>
</dbReference>
<dbReference type="GO" id="GO:0006526">
    <property type="term" value="P:L-arginine biosynthetic process"/>
    <property type="evidence" value="ECO:0007669"/>
    <property type="project" value="UniProtKB-UniRule"/>
</dbReference>
<dbReference type="HAMAP" id="MF_01209">
    <property type="entry name" value="CPSase_S_chain"/>
    <property type="match status" value="1"/>
</dbReference>
<feature type="binding site" evidence="11">
    <location>
        <position position="220"/>
    </location>
    <ligand>
        <name>L-glutamine</name>
        <dbReference type="ChEBI" id="CHEBI:58359"/>
    </ligand>
</feature>
<dbReference type="PANTHER" id="PTHR43418">
    <property type="entry name" value="MULTIFUNCTIONAL TRYPTOPHAN BIOSYNTHESIS PROTEIN-RELATED"/>
    <property type="match status" value="1"/>
</dbReference>
<dbReference type="EMBL" id="NIBG01000002">
    <property type="protein sequence ID" value="PAB60669.1"/>
    <property type="molecule type" value="Genomic_DNA"/>
</dbReference>
<keyword evidence="8 11" id="KW-0665">Pyrimidine biosynthesis</keyword>
<feature type="region of interest" description="CPSase" evidence="11">
    <location>
        <begin position="1"/>
        <end position="173"/>
    </location>
</feature>
<dbReference type="InterPro" id="IPR006274">
    <property type="entry name" value="CarbamoylP_synth_ssu"/>
</dbReference>
<keyword evidence="4 11" id="KW-0436">Ligase</keyword>
<dbReference type="GO" id="GO:0044205">
    <property type="term" value="P:'de novo' UMP biosynthetic process"/>
    <property type="evidence" value="ECO:0007669"/>
    <property type="project" value="UniProtKB-UniRule"/>
</dbReference>
<dbReference type="Gene3D" id="3.50.30.20">
    <property type="entry name" value="Carbamoyl-phosphate synthase small subunit, N-terminal domain"/>
    <property type="match status" value="1"/>
</dbReference>
<dbReference type="GO" id="GO:0005524">
    <property type="term" value="F:ATP binding"/>
    <property type="evidence" value="ECO:0007669"/>
    <property type="project" value="UniProtKB-UniRule"/>
</dbReference>
<keyword evidence="6 11" id="KW-0067">ATP-binding</keyword>
<feature type="binding site" evidence="11">
    <location>
        <position position="45"/>
    </location>
    <ligand>
        <name>L-glutamine</name>
        <dbReference type="ChEBI" id="CHEBI:58359"/>
    </ligand>
</feature>
<dbReference type="NCBIfam" id="NF009475">
    <property type="entry name" value="PRK12838.1"/>
    <property type="match status" value="1"/>
</dbReference>
<dbReference type="GO" id="GO:0004359">
    <property type="term" value="F:glutaminase activity"/>
    <property type="evidence" value="ECO:0007669"/>
    <property type="project" value="RHEA"/>
</dbReference>
<comment type="subunit">
    <text evidence="11">Composed of two chains; the small (or glutamine) chain promotes the hydrolysis of glutamine to ammonia, which is used by the large (or ammonia) chain to synthesize carbamoyl phosphate. Tetramer of heterodimers (alpha,beta)4.</text>
</comment>
<dbReference type="GO" id="GO:0006207">
    <property type="term" value="P:'de novo' pyrimidine nucleobase biosynthetic process"/>
    <property type="evidence" value="ECO:0007669"/>
    <property type="project" value="InterPro"/>
</dbReference>
<evidence type="ECO:0000313" key="13">
    <source>
        <dbReference type="EMBL" id="PAB60669.1"/>
    </source>
</evidence>
<dbReference type="InterPro" id="IPR002474">
    <property type="entry name" value="CarbamoylP_synth_ssu_N"/>
</dbReference>
<feature type="active site" evidence="11">
    <location>
        <position position="331"/>
    </location>
</feature>
<evidence type="ECO:0000256" key="10">
    <source>
        <dbReference type="ARBA" id="ARBA00049285"/>
    </source>
</evidence>
<dbReference type="Gene3D" id="3.40.50.880">
    <property type="match status" value="1"/>
</dbReference>
<evidence type="ECO:0000256" key="11">
    <source>
        <dbReference type="HAMAP-Rule" id="MF_01209"/>
    </source>
</evidence>
<evidence type="ECO:0000256" key="7">
    <source>
        <dbReference type="ARBA" id="ARBA00022962"/>
    </source>
</evidence>
<evidence type="ECO:0000256" key="2">
    <source>
        <dbReference type="ARBA" id="ARBA00005077"/>
    </source>
</evidence>
<comment type="caution">
    <text evidence="13">The sequence shown here is derived from an EMBL/GenBank/DDBJ whole genome shotgun (WGS) entry which is preliminary data.</text>
</comment>
<dbReference type="UniPathway" id="UPA00070">
    <property type="reaction ID" value="UER00115"/>
</dbReference>
<dbReference type="OrthoDB" id="9804328at2"/>
<evidence type="ECO:0000256" key="4">
    <source>
        <dbReference type="ARBA" id="ARBA00022598"/>
    </source>
</evidence>
<evidence type="ECO:0000256" key="9">
    <source>
        <dbReference type="ARBA" id="ARBA00048816"/>
    </source>
</evidence>
<comment type="pathway">
    <text evidence="1 11">Pyrimidine metabolism; UMP biosynthesis via de novo pathway; (S)-dihydroorotate from bicarbonate: step 1/3.</text>
</comment>
<evidence type="ECO:0000256" key="1">
    <source>
        <dbReference type="ARBA" id="ARBA00004812"/>
    </source>
</evidence>
<dbReference type="FunFam" id="3.50.30.20:FF:000001">
    <property type="entry name" value="Carbamoyl-phosphate synthase small chain"/>
    <property type="match status" value="1"/>
</dbReference>
<dbReference type="InterPro" id="IPR017926">
    <property type="entry name" value="GATASE"/>
</dbReference>
<dbReference type="SUPFAM" id="SSF52021">
    <property type="entry name" value="Carbamoyl phosphate synthetase, small subunit N-terminal domain"/>
    <property type="match status" value="1"/>
</dbReference>
<dbReference type="Proteomes" id="UP000216024">
    <property type="component" value="Unassembled WGS sequence"/>
</dbReference>
<protein>
    <recommendedName>
        <fullName evidence="11">Carbamoyl phosphate synthase small chain</fullName>
        <ecNumber evidence="11">6.3.5.5</ecNumber>
    </recommendedName>
    <alternativeName>
        <fullName evidence="11">Carbamoyl phosphate synthetase glutamine chain</fullName>
    </alternativeName>
</protein>
<dbReference type="UniPathway" id="UPA00068">
    <property type="reaction ID" value="UER00171"/>
</dbReference>
<feature type="binding site" evidence="11">
    <location>
        <position position="292"/>
    </location>
    <ligand>
        <name>L-glutamine</name>
        <dbReference type="ChEBI" id="CHEBI:58359"/>
    </ligand>
</feature>